<accession>A0A8R2F9D7</accession>
<evidence type="ECO:0000313" key="2">
    <source>
        <dbReference type="Proteomes" id="UP000007819"/>
    </source>
</evidence>
<dbReference type="EnsemblMetazoa" id="XM_008186499.1">
    <property type="protein sequence ID" value="XP_008184721.1"/>
    <property type="gene ID" value="LOC103309874"/>
</dbReference>
<reference evidence="2" key="1">
    <citation type="submission" date="2010-06" db="EMBL/GenBank/DDBJ databases">
        <authorList>
            <person name="Jiang H."/>
            <person name="Abraham K."/>
            <person name="Ali S."/>
            <person name="Alsbrooks S.L."/>
            <person name="Anim B.N."/>
            <person name="Anosike U.S."/>
            <person name="Attaway T."/>
            <person name="Bandaranaike D.P."/>
            <person name="Battles P.K."/>
            <person name="Bell S.N."/>
            <person name="Bell A.V."/>
            <person name="Beltran B."/>
            <person name="Bickham C."/>
            <person name="Bustamante Y."/>
            <person name="Caleb T."/>
            <person name="Canada A."/>
            <person name="Cardenas V."/>
            <person name="Carter K."/>
            <person name="Chacko J."/>
            <person name="Chandrabose M.N."/>
            <person name="Chavez D."/>
            <person name="Chavez A."/>
            <person name="Chen L."/>
            <person name="Chu H.-S."/>
            <person name="Claassen K.J."/>
            <person name="Cockrell R."/>
            <person name="Collins M."/>
            <person name="Cooper J.A."/>
            <person name="Cree A."/>
            <person name="Curry S.M."/>
            <person name="Da Y."/>
            <person name="Dao M.D."/>
            <person name="Das B."/>
            <person name="Davila M.-L."/>
            <person name="Davy-Carroll L."/>
            <person name="Denson S."/>
            <person name="Dinh H."/>
            <person name="Ebong V.E."/>
            <person name="Edwards J.R."/>
            <person name="Egan A."/>
            <person name="El-Daye J."/>
            <person name="Escobedo L."/>
            <person name="Fernandez S."/>
            <person name="Fernando P.R."/>
            <person name="Flagg N."/>
            <person name="Forbes L.D."/>
            <person name="Fowler R.G."/>
            <person name="Fu Q."/>
            <person name="Gabisi R.A."/>
            <person name="Ganer J."/>
            <person name="Garbino Pronczuk A."/>
            <person name="Garcia R.M."/>
            <person name="Garner T."/>
            <person name="Garrett T.E."/>
            <person name="Gonzalez D.A."/>
            <person name="Hamid H."/>
            <person name="Hawkins E.S."/>
            <person name="Hirani K."/>
            <person name="Hogues M.E."/>
            <person name="Hollins B."/>
            <person name="Hsiao C.-H."/>
            <person name="Jabil R."/>
            <person name="James M.L."/>
            <person name="Jhangiani S.N."/>
            <person name="Johnson B."/>
            <person name="Johnson Q."/>
            <person name="Joshi V."/>
            <person name="Kalu J.B."/>
            <person name="Kam C."/>
            <person name="Kashfia A."/>
            <person name="Keebler J."/>
            <person name="Kisamo H."/>
            <person name="Kovar C.L."/>
            <person name="Lago L.A."/>
            <person name="Lai C.-Y."/>
            <person name="Laidlaw J."/>
            <person name="Lara F."/>
            <person name="Le T.-K."/>
            <person name="Lee S.L."/>
            <person name="Legall F.H."/>
            <person name="Lemon S.J."/>
            <person name="Lewis L.R."/>
            <person name="Li B."/>
            <person name="Liu Y."/>
            <person name="Liu Y.-S."/>
            <person name="Lopez J."/>
            <person name="Lozado R.J."/>
            <person name="Lu J."/>
            <person name="Madu R.C."/>
            <person name="Maheshwari M."/>
            <person name="Maheshwari R."/>
            <person name="Malloy K."/>
            <person name="Martinez E."/>
            <person name="Mathew T."/>
            <person name="Mercado I.C."/>
            <person name="Mercado C."/>
            <person name="Meyer B."/>
            <person name="Montgomery K."/>
            <person name="Morgan M.B."/>
            <person name="Munidasa M."/>
            <person name="Nazareth L.V."/>
            <person name="Nelson J."/>
            <person name="Ng B.M."/>
            <person name="Nguyen N.B."/>
            <person name="Nguyen P.Q."/>
            <person name="Nguyen T."/>
            <person name="Obregon M."/>
            <person name="Okwuonu G.O."/>
            <person name="Onwere C.G."/>
            <person name="Orozco G."/>
            <person name="Parra A."/>
            <person name="Patel S."/>
            <person name="Patil S."/>
            <person name="Perez A."/>
            <person name="Perez Y."/>
            <person name="Pham C."/>
            <person name="Primus E.L."/>
            <person name="Pu L.-L."/>
            <person name="Puazo M."/>
            <person name="Qin X."/>
            <person name="Quiroz J.B."/>
            <person name="Reese J."/>
            <person name="Richards S."/>
            <person name="Rives C.M."/>
            <person name="Robberts R."/>
            <person name="Ruiz S.J."/>
            <person name="Ruiz M.J."/>
            <person name="Santibanez J."/>
            <person name="Schneider B.W."/>
            <person name="Sisson I."/>
            <person name="Smith M."/>
            <person name="Sodergren E."/>
            <person name="Song X.-Z."/>
            <person name="Song B.B."/>
            <person name="Summersgill H."/>
            <person name="Thelus R."/>
            <person name="Thornton R.D."/>
            <person name="Trejos Z.Y."/>
            <person name="Usmani K."/>
            <person name="Vattathil S."/>
            <person name="Villasana D."/>
            <person name="Walker D.L."/>
            <person name="Wang S."/>
            <person name="Wang K."/>
            <person name="White C.S."/>
            <person name="Williams A.C."/>
            <person name="Williamson J."/>
            <person name="Wilson K."/>
            <person name="Woghiren I.O."/>
            <person name="Woodworth J.R."/>
            <person name="Worley K.C."/>
            <person name="Wright R.A."/>
            <person name="Wu W."/>
            <person name="Young L."/>
            <person name="Zhang L."/>
            <person name="Zhang J."/>
            <person name="Zhu Y."/>
            <person name="Muzny D.M."/>
            <person name="Weinstock G."/>
            <person name="Gibbs R.A."/>
        </authorList>
    </citation>
    <scope>NUCLEOTIDE SEQUENCE [LARGE SCALE GENOMIC DNA]</scope>
    <source>
        <strain evidence="2">LSR1</strain>
    </source>
</reference>
<dbReference type="OrthoDB" id="6627562at2759"/>
<dbReference type="KEGG" id="api:103309874"/>
<proteinExistence type="predicted"/>
<dbReference type="GO" id="GO:0071897">
    <property type="term" value="P:DNA biosynthetic process"/>
    <property type="evidence" value="ECO:0007669"/>
    <property type="project" value="UniProtKB-ARBA"/>
</dbReference>
<dbReference type="RefSeq" id="XP_008184721.1">
    <property type="nucleotide sequence ID" value="XM_008186499.1"/>
</dbReference>
<dbReference type="InterPro" id="IPR043502">
    <property type="entry name" value="DNA/RNA_pol_sf"/>
</dbReference>
<dbReference type="PANTHER" id="PTHR47331">
    <property type="entry name" value="PHD-TYPE DOMAIN-CONTAINING PROTEIN"/>
    <property type="match status" value="1"/>
</dbReference>
<evidence type="ECO:0000313" key="1">
    <source>
        <dbReference type="EnsemblMetazoa" id="XP_008184721.1"/>
    </source>
</evidence>
<dbReference type="AlphaFoldDB" id="A0A8R2F9D7"/>
<evidence type="ECO:0008006" key="3">
    <source>
        <dbReference type="Google" id="ProtNLM"/>
    </source>
</evidence>
<dbReference type="Proteomes" id="UP000007819">
    <property type="component" value="Chromosome A1"/>
</dbReference>
<keyword evidence="2" id="KW-1185">Reference proteome</keyword>
<organism evidence="1 2">
    <name type="scientific">Acyrthosiphon pisum</name>
    <name type="common">Pea aphid</name>
    <dbReference type="NCBI Taxonomy" id="7029"/>
    <lineage>
        <taxon>Eukaryota</taxon>
        <taxon>Metazoa</taxon>
        <taxon>Ecdysozoa</taxon>
        <taxon>Arthropoda</taxon>
        <taxon>Hexapoda</taxon>
        <taxon>Insecta</taxon>
        <taxon>Pterygota</taxon>
        <taxon>Neoptera</taxon>
        <taxon>Paraneoptera</taxon>
        <taxon>Hemiptera</taxon>
        <taxon>Sternorrhyncha</taxon>
        <taxon>Aphidomorpha</taxon>
        <taxon>Aphidoidea</taxon>
        <taxon>Aphididae</taxon>
        <taxon>Macrosiphini</taxon>
        <taxon>Acyrthosiphon</taxon>
    </lineage>
</organism>
<name>A0A8R2F9D7_ACYPI</name>
<sequence length="164" mass="18995">MYSPTVQYDLCAILMRFRKYQFVITTDVEKMFWQSKIGPRDQDFQRILWRPEPDDALETYRLTIVTYGTTPISFMATNCLISLAEGSKHSDPEASEIIQCNFYMDDLMSGADTVDECSRLQKRISAILASAKLLLRKWCSNSSELLKTQREVHQRSPICFADRC</sequence>
<reference evidence="1" key="2">
    <citation type="submission" date="2022-06" db="UniProtKB">
        <authorList>
            <consortium name="EnsemblMetazoa"/>
        </authorList>
    </citation>
    <scope>IDENTIFICATION</scope>
</reference>
<protein>
    <recommendedName>
        <fullName evidence="3">Reverse transcriptase domain-containing protein</fullName>
    </recommendedName>
</protein>
<dbReference type="SUPFAM" id="SSF56672">
    <property type="entry name" value="DNA/RNA polymerases"/>
    <property type="match status" value="1"/>
</dbReference>
<dbReference type="GeneID" id="103309874"/>